<dbReference type="PANTHER" id="PTHR19862">
    <property type="entry name" value="WD REPEAT-CONTAINING PROTEIN 48"/>
    <property type="match status" value="1"/>
</dbReference>
<dbReference type="GO" id="GO:0000724">
    <property type="term" value="P:double-strand break repair via homologous recombination"/>
    <property type="evidence" value="ECO:0007669"/>
    <property type="project" value="TreeGrafter"/>
</dbReference>
<dbReference type="Pfam" id="PF11816">
    <property type="entry name" value="DUF3337"/>
    <property type="match status" value="1"/>
</dbReference>
<dbReference type="InterPro" id="IPR051246">
    <property type="entry name" value="WDR48"/>
</dbReference>
<dbReference type="GO" id="GO:0043130">
    <property type="term" value="F:ubiquitin binding"/>
    <property type="evidence" value="ECO:0007669"/>
    <property type="project" value="TreeGrafter"/>
</dbReference>
<name>A0AAD3P592_NEPGR</name>
<dbReference type="EMBL" id="BSYO01000001">
    <property type="protein sequence ID" value="GMG99636.1"/>
    <property type="molecule type" value="Genomic_DNA"/>
</dbReference>
<dbReference type="Gene3D" id="3.10.20.90">
    <property type="entry name" value="Phosphatidylinositol 3-kinase Catalytic Subunit, Chain A, domain 1"/>
    <property type="match status" value="1"/>
</dbReference>
<evidence type="ECO:0000313" key="4">
    <source>
        <dbReference type="Proteomes" id="UP001279734"/>
    </source>
</evidence>
<dbReference type="AlphaFoldDB" id="A0AAD3P592"/>
<keyword evidence="4" id="KW-1185">Reference proteome</keyword>
<keyword evidence="2" id="KW-0677">Repeat</keyword>
<keyword evidence="1" id="KW-0853">WD repeat</keyword>
<dbReference type="Proteomes" id="UP001279734">
    <property type="component" value="Unassembled WGS sequence"/>
</dbReference>
<dbReference type="PANTHER" id="PTHR19862:SF14">
    <property type="entry name" value="WD REPEAT-CONTAINING PROTEIN 48"/>
    <property type="match status" value="1"/>
</dbReference>
<sequence length="162" mass="17973">MKDISARTVIHSRIEVDGSSENDSAVYPPFEFLDSFSSFHNYRGSSVQILTQGKLSAPRILRIHKVVNYVLEKMVLEKPLENVAADGAFSPALVGVALQNSTTGGDASLRPGLRTWQRLRPSIEILCNNQVLSPDMSLATVGAYIWKKPEDLVLNYRVVQSR</sequence>
<proteinExistence type="predicted"/>
<organism evidence="3 4">
    <name type="scientific">Nepenthes gracilis</name>
    <name type="common">Slender pitcher plant</name>
    <dbReference type="NCBI Taxonomy" id="150966"/>
    <lineage>
        <taxon>Eukaryota</taxon>
        <taxon>Viridiplantae</taxon>
        <taxon>Streptophyta</taxon>
        <taxon>Embryophyta</taxon>
        <taxon>Tracheophyta</taxon>
        <taxon>Spermatophyta</taxon>
        <taxon>Magnoliopsida</taxon>
        <taxon>eudicotyledons</taxon>
        <taxon>Gunneridae</taxon>
        <taxon>Pentapetalae</taxon>
        <taxon>Caryophyllales</taxon>
        <taxon>Nepenthaceae</taxon>
        <taxon>Nepenthes</taxon>
    </lineage>
</organism>
<evidence type="ECO:0000256" key="1">
    <source>
        <dbReference type="ARBA" id="ARBA00022574"/>
    </source>
</evidence>
<accession>A0AAD3P592</accession>
<gene>
    <name evidence="3" type="ORF">Nepgr_001476</name>
</gene>
<evidence type="ECO:0000256" key="2">
    <source>
        <dbReference type="ARBA" id="ARBA00022737"/>
    </source>
</evidence>
<protein>
    <submittedName>
        <fullName evidence="3">Uncharacterized protein</fullName>
    </submittedName>
</protein>
<reference evidence="3" key="1">
    <citation type="submission" date="2023-05" db="EMBL/GenBank/DDBJ databases">
        <title>Nepenthes gracilis genome sequencing.</title>
        <authorList>
            <person name="Fukushima K."/>
        </authorList>
    </citation>
    <scope>NUCLEOTIDE SEQUENCE</scope>
    <source>
        <strain evidence="3">SING2019-196</strain>
    </source>
</reference>
<comment type="caution">
    <text evidence="3">The sequence shown here is derived from an EMBL/GenBank/DDBJ whole genome shotgun (WGS) entry which is preliminary data.</text>
</comment>
<evidence type="ECO:0000313" key="3">
    <source>
        <dbReference type="EMBL" id="GMG99636.1"/>
    </source>
</evidence>
<dbReference type="InterPro" id="IPR021772">
    <property type="entry name" value="WDR48/Bun107"/>
</dbReference>